<comment type="caution">
    <text evidence="3">The sequence shown here is derived from an EMBL/GenBank/DDBJ whole genome shotgun (WGS) entry which is preliminary data.</text>
</comment>
<evidence type="ECO:0000313" key="4">
    <source>
        <dbReference type="Proteomes" id="UP001140949"/>
    </source>
</evidence>
<proteinExistence type="predicted"/>
<organism evidence="3 4">
    <name type="scientific">Iris pallida</name>
    <name type="common">Sweet iris</name>
    <dbReference type="NCBI Taxonomy" id="29817"/>
    <lineage>
        <taxon>Eukaryota</taxon>
        <taxon>Viridiplantae</taxon>
        <taxon>Streptophyta</taxon>
        <taxon>Embryophyta</taxon>
        <taxon>Tracheophyta</taxon>
        <taxon>Spermatophyta</taxon>
        <taxon>Magnoliopsida</taxon>
        <taxon>Liliopsida</taxon>
        <taxon>Asparagales</taxon>
        <taxon>Iridaceae</taxon>
        <taxon>Iridoideae</taxon>
        <taxon>Irideae</taxon>
        <taxon>Iris</taxon>
    </lineage>
</organism>
<evidence type="ECO:0000313" key="3">
    <source>
        <dbReference type="EMBL" id="KAJ6854264.1"/>
    </source>
</evidence>
<reference evidence="3" key="2">
    <citation type="submission" date="2023-04" db="EMBL/GenBank/DDBJ databases">
        <authorList>
            <person name="Bruccoleri R.E."/>
            <person name="Oakeley E.J."/>
            <person name="Faust A.-M."/>
            <person name="Dessus-Babus S."/>
            <person name="Altorfer M."/>
            <person name="Burckhardt D."/>
            <person name="Oertli M."/>
            <person name="Naumann U."/>
            <person name="Petersen F."/>
            <person name="Wong J."/>
        </authorList>
    </citation>
    <scope>NUCLEOTIDE SEQUENCE</scope>
    <source>
        <strain evidence="3">GSM-AAB239-AS_SAM_17_03QT</strain>
        <tissue evidence="3">Leaf</tissue>
    </source>
</reference>
<gene>
    <name evidence="3" type="ORF">M6B38_102165</name>
</gene>
<sequence>MLSSFSLSLTSLISNTNYYNSTYKPDHTTRHLLPPLAMAGPPRPPLAVGHGATTAAITFSLSLLLLLTHLLLVLLQNRTPPPPIHLAVGHGATTTSPGRAPPDQAQPRRAATSSDARCHATAAAVRHLRVRANGLPRRRRPPTGVADPRRG</sequence>
<protein>
    <submittedName>
        <fullName evidence="3">Pollen-specific leucine-rich repeat extensin-like protein 3</fullName>
    </submittedName>
</protein>
<feature type="compositionally biased region" description="Basic residues" evidence="1">
    <location>
        <begin position="126"/>
        <end position="141"/>
    </location>
</feature>
<feature type="compositionally biased region" description="Low complexity" evidence="1">
    <location>
        <begin position="97"/>
        <end position="111"/>
    </location>
</feature>
<keyword evidence="2" id="KW-1133">Transmembrane helix</keyword>
<keyword evidence="2" id="KW-0812">Transmembrane</keyword>
<name>A0AAX6IRS7_IRIPA</name>
<evidence type="ECO:0000256" key="2">
    <source>
        <dbReference type="SAM" id="Phobius"/>
    </source>
</evidence>
<evidence type="ECO:0000256" key="1">
    <source>
        <dbReference type="SAM" id="MobiDB-lite"/>
    </source>
</evidence>
<keyword evidence="2" id="KW-0472">Membrane</keyword>
<accession>A0AAX6IRS7</accession>
<reference evidence="3" key="1">
    <citation type="journal article" date="2023" name="GigaByte">
        <title>Genome assembly of the bearded iris, Iris pallida Lam.</title>
        <authorList>
            <person name="Bruccoleri R.E."/>
            <person name="Oakeley E.J."/>
            <person name="Faust A.M.E."/>
            <person name="Altorfer M."/>
            <person name="Dessus-Babus S."/>
            <person name="Burckhardt D."/>
            <person name="Oertli M."/>
            <person name="Naumann U."/>
            <person name="Petersen F."/>
            <person name="Wong J."/>
        </authorList>
    </citation>
    <scope>NUCLEOTIDE SEQUENCE</scope>
    <source>
        <strain evidence="3">GSM-AAB239-AS_SAM_17_03QT</strain>
    </source>
</reference>
<feature type="region of interest" description="Disordered" evidence="1">
    <location>
        <begin position="82"/>
        <end position="151"/>
    </location>
</feature>
<feature type="transmembrane region" description="Helical" evidence="2">
    <location>
        <begin position="52"/>
        <end position="75"/>
    </location>
</feature>
<dbReference type="Proteomes" id="UP001140949">
    <property type="component" value="Unassembled WGS sequence"/>
</dbReference>
<dbReference type="AlphaFoldDB" id="A0AAX6IRS7"/>
<dbReference type="EMBL" id="JANAVB010000194">
    <property type="protein sequence ID" value="KAJ6854264.1"/>
    <property type="molecule type" value="Genomic_DNA"/>
</dbReference>
<keyword evidence="4" id="KW-1185">Reference proteome</keyword>